<dbReference type="FunFam" id="3.90.780.10:FF:000004">
    <property type="entry name" value="UDP-sugar hydrolase, putative"/>
    <property type="match status" value="1"/>
</dbReference>
<evidence type="ECO:0000256" key="2">
    <source>
        <dbReference type="ARBA" id="ARBA00006654"/>
    </source>
</evidence>
<dbReference type="InterPro" id="IPR004843">
    <property type="entry name" value="Calcineurin-like_PHP"/>
</dbReference>
<dbReference type="FunFam" id="3.60.21.10:FF:000020">
    <property type="entry name" value="NT5E isoform 4"/>
    <property type="match status" value="1"/>
</dbReference>
<dbReference type="Pfam" id="PF01476">
    <property type="entry name" value="LysM"/>
    <property type="match status" value="1"/>
</dbReference>
<dbReference type="CDD" id="cd00118">
    <property type="entry name" value="LysM"/>
    <property type="match status" value="1"/>
</dbReference>
<evidence type="ECO:0000313" key="11">
    <source>
        <dbReference type="EMBL" id="MCT8989861.1"/>
    </source>
</evidence>
<protein>
    <submittedName>
        <fullName evidence="11">5'-nucleotidase C-terminal domain-containing protein</fullName>
    </submittedName>
</protein>
<dbReference type="SUPFAM" id="SSF54106">
    <property type="entry name" value="LysM domain"/>
    <property type="match status" value="1"/>
</dbReference>
<dbReference type="SUPFAM" id="SSF56300">
    <property type="entry name" value="Metallo-dependent phosphatases"/>
    <property type="match status" value="1"/>
</dbReference>
<dbReference type="GO" id="GO:0046872">
    <property type="term" value="F:metal ion binding"/>
    <property type="evidence" value="ECO:0007669"/>
    <property type="project" value="UniProtKB-KW"/>
</dbReference>
<dbReference type="InterPro" id="IPR008334">
    <property type="entry name" value="5'-Nucleotdase_C"/>
</dbReference>
<dbReference type="AlphaFoldDB" id="A0A9X2X849"/>
<dbReference type="GO" id="GO:0005576">
    <property type="term" value="C:extracellular region"/>
    <property type="evidence" value="ECO:0007669"/>
    <property type="project" value="UniProtKB-SubCell"/>
</dbReference>
<name>A0A9X2X849_9HYPH</name>
<comment type="similarity">
    <text evidence="2 8">Belongs to the 5'-nucleotidase family.</text>
</comment>
<dbReference type="InterPro" id="IPR029052">
    <property type="entry name" value="Metallo-depent_PP-like"/>
</dbReference>
<dbReference type="Gene3D" id="3.10.350.10">
    <property type="entry name" value="LysM domain"/>
    <property type="match status" value="1"/>
</dbReference>
<dbReference type="SUPFAM" id="SSF55816">
    <property type="entry name" value="5'-nucleotidase (syn. UDP-sugar hydrolase), C-terminal domain"/>
    <property type="match status" value="1"/>
</dbReference>
<dbReference type="GO" id="GO:0016788">
    <property type="term" value="F:hydrolase activity, acting on ester bonds"/>
    <property type="evidence" value="ECO:0007669"/>
    <property type="project" value="InterPro"/>
</dbReference>
<dbReference type="Gene3D" id="3.90.780.10">
    <property type="entry name" value="5'-Nucleotidase, C-terminal domain"/>
    <property type="match status" value="1"/>
</dbReference>
<dbReference type="GO" id="GO:0000166">
    <property type="term" value="F:nucleotide binding"/>
    <property type="evidence" value="ECO:0007669"/>
    <property type="project" value="UniProtKB-KW"/>
</dbReference>
<dbReference type="InterPro" id="IPR018392">
    <property type="entry name" value="LysM"/>
</dbReference>
<evidence type="ECO:0000256" key="8">
    <source>
        <dbReference type="RuleBase" id="RU362119"/>
    </source>
</evidence>
<dbReference type="Pfam" id="PF02872">
    <property type="entry name" value="5_nucleotid_C"/>
    <property type="match status" value="1"/>
</dbReference>
<dbReference type="PROSITE" id="PS00785">
    <property type="entry name" value="5_NUCLEOTIDASE_1"/>
    <property type="match status" value="1"/>
</dbReference>
<feature type="signal peptide" evidence="8">
    <location>
        <begin position="1"/>
        <end position="23"/>
    </location>
</feature>
<dbReference type="GO" id="GO:0009166">
    <property type="term" value="P:nucleotide catabolic process"/>
    <property type="evidence" value="ECO:0007669"/>
    <property type="project" value="InterPro"/>
</dbReference>
<sequence length="658" mass="69629">MKTFAVLALSTSALALTAVPSFADYTLNILHINDWHSRIEPINAFDSTCSAEDDEAGKCFGGAARLVTAVRDRRAALEGENVLFLNAGDNFQGSLFYTTYKGTVEAEFLNLMETDAMVVGNHEFDDGEDGLAAFLEVVQFPVLGSNVKASEASALGDRVREYVILEQGGERIGIVGAVANDTAELSSPGEHVSIIEDVEGITAAVQAVQAEGVNKIIALTHVGYPRDLEAIARIPGVDVVVGGHTNTLLSNTVEGAEGPYPTMVDNPDGYQVPVVQAASYSKYLGELKVVFDDNGVVKEATGDVHLIDASVAKDEAVVARVQELAGPIEELKGRVVAETMAPIDGSRENCRARECEMGNLVADAMLARTKDQGVQFAITNGGGLRASIDGGEVTMGEVLEVLPFQNTLATFRLKGADVVASLESGVSQIEEGAGRFPQVSGLRFTFDASAEPGSRISDVQVQSGDGWEPIDPDAVYTIATNNFMRTGGDGYSLFAENATDAYDYGPGLEQVLADYLAANSPYQPYTDGRITEAAAAEQMAQAEAPAAEDEAAESEAGEAEPEAADEPAESEPAAPAMEEPEAAEPEAAPEAAEPMETEPAAEPAGEGTHTIARGDTYWDLAERYLGDPLEWRRIAEANPQYQPRRLPVGATLTIPAGM</sequence>
<feature type="chain" id="PRO_5041014100" evidence="8">
    <location>
        <begin position="24"/>
        <end position="658"/>
    </location>
</feature>
<dbReference type="PANTHER" id="PTHR11575">
    <property type="entry name" value="5'-NUCLEOTIDASE-RELATED"/>
    <property type="match status" value="1"/>
</dbReference>
<dbReference type="RefSeq" id="WP_261514703.1">
    <property type="nucleotide sequence ID" value="NZ_JAODNV010000006.1"/>
</dbReference>
<keyword evidence="4" id="KW-0479">Metal-binding</keyword>
<feature type="domain" description="LysM" evidence="10">
    <location>
        <begin position="607"/>
        <end position="654"/>
    </location>
</feature>
<keyword evidence="7 8" id="KW-0378">Hydrolase</keyword>
<evidence type="ECO:0000313" key="12">
    <source>
        <dbReference type="Proteomes" id="UP001149009"/>
    </source>
</evidence>
<keyword evidence="5 8" id="KW-0732">Signal</keyword>
<dbReference type="PROSITE" id="PS51782">
    <property type="entry name" value="LYSM"/>
    <property type="match status" value="1"/>
</dbReference>
<evidence type="ECO:0000256" key="7">
    <source>
        <dbReference type="ARBA" id="ARBA00022801"/>
    </source>
</evidence>
<dbReference type="InterPro" id="IPR006179">
    <property type="entry name" value="5_nucleotidase/apyrase"/>
</dbReference>
<evidence type="ECO:0000256" key="3">
    <source>
        <dbReference type="ARBA" id="ARBA00022525"/>
    </source>
</evidence>
<dbReference type="EMBL" id="JAODNV010000006">
    <property type="protein sequence ID" value="MCT8989861.1"/>
    <property type="molecule type" value="Genomic_DNA"/>
</dbReference>
<comment type="subcellular location">
    <subcellularLocation>
        <location evidence="1">Secreted</location>
    </subcellularLocation>
</comment>
<feature type="compositionally biased region" description="Acidic residues" evidence="9">
    <location>
        <begin position="546"/>
        <end position="569"/>
    </location>
</feature>
<reference evidence="11" key="1">
    <citation type="submission" date="2022-08" db="EMBL/GenBank/DDBJ databases">
        <title>Chelativorans sichuanense sp. nov., a paraffin oil-degrading bacterium isolated from a mixture of oil-based drill cuttings and paddy soil.</title>
        <authorList>
            <person name="Yu J."/>
            <person name="Liu H."/>
            <person name="Chen Q."/>
        </authorList>
    </citation>
    <scope>NUCLEOTIDE SEQUENCE</scope>
    <source>
        <strain evidence="11">SCAU 2101</strain>
    </source>
</reference>
<keyword evidence="3" id="KW-0964">Secreted</keyword>
<dbReference type="InterPro" id="IPR036779">
    <property type="entry name" value="LysM_dom_sf"/>
</dbReference>
<comment type="caution">
    <text evidence="11">The sequence shown here is derived from an EMBL/GenBank/DDBJ whole genome shotgun (WGS) entry which is preliminary data.</text>
</comment>
<dbReference type="InterPro" id="IPR006146">
    <property type="entry name" value="5'-Nucleotdase_CS"/>
</dbReference>
<dbReference type="Pfam" id="PF00149">
    <property type="entry name" value="Metallophos"/>
    <property type="match status" value="1"/>
</dbReference>
<evidence type="ECO:0000259" key="10">
    <source>
        <dbReference type="PROSITE" id="PS51782"/>
    </source>
</evidence>
<keyword evidence="12" id="KW-1185">Reference proteome</keyword>
<dbReference type="InterPro" id="IPR036907">
    <property type="entry name" value="5'-Nucleotdase_C_sf"/>
</dbReference>
<keyword evidence="6 8" id="KW-0547">Nucleotide-binding</keyword>
<evidence type="ECO:0000256" key="5">
    <source>
        <dbReference type="ARBA" id="ARBA00022729"/>
    </source>
</evidence>
<organism evidence="11 12">
    <name type="scientific">Chelativorans petroleitrophicus</name>
    <dbReference type="NCBI Taxonomy" id="2975484"/>
    <lineage>
        <taxon>Bacteria</taxon>
        <taxon>Pseudomonadati</taxon>
        <taxon>Pseudomonadota</taxon>
        <taxon>Alphaproteobacteria</taxon>
        <taxon>Hyphomicrobiales</taxon>
        <taxon>Phyllobacteriaceae</taxon>
        <taxon>Chelativorans</taxon>
    </lineage>
</organism>
<proteinExistence type="inferred from homology"/>
<evidence type="ECO:0000256" key="6">
    <source>
        <dbReference type="ARBA" id="ARBA00022741"/>
    </source>
</evidence>
<dbReference type="CDD" id="cd07409">
    <property type="entry name" value="MPP_CD73_N"/>
    <property type="match status" value="1"/>
</dbReference>
<feature type="compositionally biased region" description="Low complexity" evidence="9">
    <location>
        <begin position="585"/>
        <end position="606"/>
    </location>
</feature>
<dbReference type="PANTHER" id="PTHR11575:SF24">
    <property type="entry name" value="5'-NUCLEOTIDASE"/>
    <property type="match status" value="1"/>
</dbReference>
<dbReference type="PRINTS" id="PR01607">
    <property type="entry name" value="APYRASEFAMLY"/>
</dbReference>
<accession>A0A9X2X849</accession>
<feature type="compositionally biased region" description="Low complexity" evidence="9">
    <location>
        <begin position="535"/>
        <end position="545"/>
    </location>
</feature>
<gene>
    <name evidence="11" type="ORF">NYR54_06075</name>
</gene>
<evidence type="ECO:0000256" key="1">
    <source>
        <dbReference type="ARBA" id="ARBA00004613"/>
    </source>
</evidence>
<dbReference type="Gene3D" id="3.60.21.10">
    <property type="match status" value="1"/>
</dbReference>
<evidence type="ECO:0000256" key="4">
    <source>
        <dbReference type="ARBA" id="ARBA00022723"/>
    </source>
</evidence>
<dbReference type="Proteomes" id="UP001149009">
    <property type="component" value="Unassembled WGS sequence"/>
</dbReference>
<evidence type="ECO:0000256" key="9">
    <source>
        <dbReference type="SAM" id="MobiDB-lite"/>
    </source>
</evidence>
<feature type="region of interest" description="Disordered" evidence="9">
    <location>
        <begin position="535"/>
        <end position="614"/>
    </location>
</feature>
<dbReference type="SMART" id="SM00257">
    <property type="entry name" value="LysM"/>
    <property type="match status" value="1"/>
</dbReference>